<dbReference type="PANTHER" id="PTHR30069:SF46">
    <property type="entry name" value="OAR PROTEIN"/>
    <property type="match status" value="1"/>
</dbReference>
<dbReference type="EMBL" id="BAABBM010000001">
    <property type="protein sequence ID" value="GAA3889327.1"/>
    <property type="molecule type" value="Genomic_DNA"/>
</dbReference>
<evidence type="ECO:0000256" key="5">
    <source>
        <dbReference type="ARBA" id="ARBA00023136"/>
    </source>
</evidence>
<evidence type="ECO:0000256" key="6">
    <source>
        <dbReference type="ARBA" id="ARBA00023237"/>
    </source>
</evidence>
<accession>A0ABP7KX52</accession>
<dbReference type="InterPro" id="IPR039426">
    <property type="entry name" value="TonB-dep_rcpt-like"/>
</dbReference>
<evidence type="ECO:0000256" key="3">
    <source>
        <dbReference type="ARBA" id="ARBA00022452"/>
    </source>
</evidence>
<feature type="signal peptide" evidence="7">
    <location>
        <begin position="1"/>
        <end position="31"/>
    </location>
</feature>
<keyword evidence="4" id="KW-0812">Transmembrane</keyword>
<feature type="domain" description="TonB-dependent transporter Oar-like beta-barrel" evidence="8">
    <location>
        <begin position="348"/>
        <end position="905"/>
    </location>
</feature>
<gene>
    <name evidence="9" type="ORF">GCM10022276_05540</name>
</gene>
<dbReference type="InterPro" id="IPR036942">
    <property type="entry name" value="Beta-barrel_TonB_sf"/>
</dbReference>
<keyword evidence="6" id="KW-0998">Cell outer membrane</keyword>
<dbReference type="Gene3D" id="2.40.170.20">
    <property type="entry name" value="TonB-dependent receptor, beta-barrel domain"/>
    <property type="match status" value="1"/>
</dbReference>
<keyword evidence="10" id="KW-1185">Reference proteome</keyword>
<evidence type="ECO:0000313" key="9">
    <source>
        <dbReference type="EMBL" id="GAA3889327.1"/>
    </source>
</evidence>
<comment type="subcellular location">
    <subcellularLocation>
        <location evidence="1">Cell outer membrane</location>
        <topology evidence="1">Multi-pass membrane protein</topology>
    </subcellularLocation>
</comment>
<feature type="chain" id="PRO_5045552009" evidence="7">
    <location>
        <begin position="32"/>
        <end position="1058"/>
    </location>
</feature>
<evidence type="ECO:0000256" key="4">
    <source>
        <dbReference type="ARBA" id="ARBA00022692"/>
    </source>
</evidence>
<dbReference type="Gene3D" id="2.60.40.1120">
    <property type="entry name" value="Carboxypeptidase-like, regulatory domain"/>
    <property type="match status" value="1"/>
</dbReference>
<dbReference type="InterPro" id="IPR037066">
    <property type="entry name" value="Plug_dom_sf"/>
</dbReference>
<dbReference type="InterPro" id="IPR057601">
    <property type="entry name" value="Oar-like_b-barrel"/>
</dbReference>
<comment type="caution">
    <text evidence="9">The sequence shown here is derived from an EMBL/GenBank/DDBJ whole genome shotgun (WGS) entry which is preliminary data.</text>
</comment>
<evidence type="ECO:0000313" key="10">
    <source>
        <dbReference type="Proteomes" id="UP001500827"/>
    </source>
</evidence>
<evidence type="ECO:0000256" key="2">
    <source>
        <dbReference type="ARBA" id="ARBA00022448"/>
    </source>
</evidence>
<dbReference type="RefSeq" id="WP_344698168.1">
    <property type="nucleotide sequence ID" value="NZ_BAABBM010000001.1"/>
</dbReference>
<evidence type="ECO:0000259" key="8">
    <source>
        <dbReference type="Pfam" id="PF25183"/>
    </source>
</evidence>
<keyword evidence="3" id="KW-1134">Transmembrane beta strand</keyword>
<name>A0ABP7KX52_9SPHN</name>
<evidence type="ECO:0000256" key="7">
    <source>
        <dbReference type="SAM" id="SignalP"/>
    </source>
</evidence>
<keyword evidence="5" id="KW-0472">Membrane</keyword>
<proteinExistence type="predicted"/>
<keyword evidence="2" id="KW-0813">Transport</keyword>
<organism evidence="9 10">
    <name type="scientific">Sphingomonas limnosediminicola</name>
    <dbReference type="NCBI Taxonomy" id="940133"/>
    <lineage>
        <taxon>Bacteria</taxon>
        <taxon>Pseudomonadati</taxon>
        <taxon>Pseudomonadota</taxon>
        <taxon>Alphaproteobacteria</taxon>
        <taxon>Sphingomonadales</taxon>
        <taxon>Sphingomonadaceae</taxon>
        <taxon>Sphingomonas</taxon>
    </lineage>
</organism>
<dbReference type="PANTHER" id="PTHR30069">
    <property type="entry name" value="TONB-DEPENDENT OUTER MEMBRANE RECEPTOR"/>
    <property type="match status" value="1"/>
</dbReference>
<protein>
    <submittedName>
        <fullName evidence="9">TonB-dependent receptor</fullName>
    </submittedName>
</protein>
<dbReference type="Gene3D" id="2.170.130.10">
    <property type="entry name" value="TonB-dependent receptor, plug domain"/>
    <property type="match status" value="1"/>
</dbReference>
<reference evidence="10" key="1">
    <citation type="journal article" date="2019" name="Int. J. Syst. Evol. Microbiol.">
        <title>The Global Catalogue of Microorganisms (GCM) 10K type strain sequencing project: providing services to taxonomists for standard genome sequencing and annotation.</title>
        <authorList>
            <consortium name="The Broad Institute Genomics Platform"/>
            <consortium name="The Broad Institute Genome Sequencing Center for Infectious Disease"/>
            <person name="Wu L."/>
            <person name="Ma J."/>
        </authorList>
    </citation>
    <scope>NUCLEOTIDE SEQUENCE [LARGE SCALE GENOMIC DNA]</scope>
    <source>
        <strain evidence="10">JCM 17543</strain>
    </source>
</reference>
<dbReference type="Proteomes" id="UP001500827">
    <property type="component" value="Unassembled WGS sequence"/>
</dbReference>
<dbReference type="SUPFAM" id="SSF56935">
    <property type="entry name" value="Porins"/>
    <property type="match status" value="1"/>
</dbReference>
<dbReference type="Pfam" id="PF25183">
    <property type="entry name" value="OMP_b-brl_4"/>
    <property type="match status" value="1"/>
</dbReference>
<evidence type="ECO:0000256" key="1">
    <source>
        <dbReference type="ARBA" id="ARBA00004571"/>
    </source>
</evidence>
<keyword evidence="7" id="KW-0732">Signal</keyword>
<keyword evidence="9" id="KW-0675">Receptor</keyword>
<sequence length="1058" mass="114423">MSTIERKRQLASGISVIAIAASLTIASPALAQSELSNVQGHVDGAPAGTQVVAVDANTGQRSVGRVDASGNYVILGVRPSTYTISVEGRPAQTTSVLVGQTVTVDFVKEAAAPTGPNGSIVITGRRRAAPVQAQTVATNVSPAQIENLPQNQRNFLSFANLAPGVQVAAGGTAQIQAGAIASNYVNVLLDGMSFKNPINHGGVFGQNFGLGNPFPQIAIQEYQVQTQNFGAETGQAGSALLTAITKTGGNKFFGSAFIEWQPKAFISKPNCTKGGGPFDPLTKCAKQDYDRKQFGGELGGPIIPGRVSFYLAGEGTIETLPGSVGRLATGPGGAPIFPTNVLSQIVGTPRNFDFKQGLYFGKLTFTPSDTETVNLMGYVRRENNLSDVDAVAAPSHGRTILTHQTRLQVQWRHSSGDFLNLFNFAYDKATQSTPPVTNGDQFVLTNAPCSDAPTCAAWNFAPGQTNGTVDCAGCIDGGFAYLGSHFFQQGDDQKGFLFRDDATWRRGQHTIKFGGQLNFIQLNRTIFNYTNPSFYYFNPGPTGNFDQLTQQPEAARISTGANPFLDAHDVQAGLYVQDEWKPDEHWTINAGIRWDYETNANNNDYVTPASVAAALRAYPGWAARGINPEDYISNGHNRPVYSKEFQPRLGLSYDVHGDRDLVIFGGAGRYYDRSLFIEGAIEKITNANYRTQVTFCAPGTVPPPGGNGSSVANCAAWNPAYFTNPELLRSLAASQGIGNDVWVLPNKIKPPYSDQFDIGVRKRFGDITGTLTFSHIRSRNLFMFTRANFFENGWYTRFVTRDAAGNVTGCTNGGDAWIQDSIPGGLTNGDGSPVPTSICAAQNGQLPGFNGKLNRGADNGKADYNAIYVQFEKPFTDTATWGFTTAFTYQRARTNVAQELNSDEFYNGTGFGVYGTTYVNGVPKWRWVSSAIYRAPFDIILSGQLTLDRGPAFGHMNAPWNGGPAAPDGACCYGNLGGVYFPKQKIGYKRLDLRVAKAFKTPWGHELTVDFETFNVFNWVNRNYTSWDAGGGTPAPRTDNFTLSNDQRSFQVGLKYKF</sequence>